<feature type="transmembrane region" description="Helical" evidence="1">
    <location>
        <begin position="74"/>
        <end position="94"/>
    </location>
</feature>
<feature type="transmembrane region" description="Helical" evidence="1">
    <location>
        <begin position="129"/>
        <end position="147"/>
    </location>
</feature>
<proteinExistence type="predicted"/>
<feature type="transmembrane region" description="Helical" evidence="1">
    <location>
        <begin position="159"/>
        <end position="187"/>
    </location>
</feature>
<evidence type="ECO:0000256" key="1">
    <source>
        <dbReference type="SAM" id="Phobius"/>
    </source>
</evidence>
<feature type="transmembrane region" description="Helical" evidence="1">
    <location>
        <begin position="226"/>
        <end position="250"/>
    </location>
</feature>
<dbReference type="AlphaFoldDB" id="A0AAU4JWX5"/>
<feature type="transmembrane region" description="Helical" evidence="1">
    <location>
        <begin position="532"/>
        <end position="556"/>
    </location>
</feature>
<evidence type="ECO:0000313" key="3">
    <source>
        <dbReference type="Proteomes" id="UP001432128"/>
    </source>
</evidence>
<dbReference type="Proteomes" id="UP001432128">
    <property type="component" value="Chromosome"/>
</dbReference>
<dbReference type="KEGG" id="whr:OG579_10815"/>
<gene>
    <name evidence="2" type="ORF">OG579_10815</name>
</gene>
<keyword evidence="1" id="KW-0812">Transmembrane</keyword>
<feature type="transmembrane region" description="Helical" evidence="1">
    <location>
        <begin position="294"/>
        <end position="317"/>
    </location>
</feature>
<dbReference type="RefSeq" id="WP_328855939.1">
    <property type="nucleotide sequence ID" value="NZ_CP108021.1"/>
</dbReference>
<feature type="transmembrane region" description="Helical" evidence="1">
    <location>
        <begin position="262"/>
        <end position="282"/>
    </location>
</feature>
<protein>
    <recommendedName>
        <fullName evidence="4">Transmembrane protein</fullName>
    </recommendedName>
</protein>
<accession>A0AAU4JWX5</accession>
<keyword evidence="1" id="KW-1133">Transmembrane helix</keyword>
<keyword evidence="1" id="KW-0472">Membrane</keyword>
<feature type="transmembrane region" description="Helical" evidence="1">
    <location>
        <begin position="337"/>
        <end position="357"/>
    </location>
</feature>
<reference evidence="2 3" key="1">
    <citation type="submission" date="2022-10" db="EMBL/GenBank/DDBJ databases">
        <title>The complete genomes of actinobacterial strains from the NBC collection.</title>
        <authorList>
            <person name="Joergensen T.S."/>
            <person name="Alvarez Arevalo M."/>
            <person name="Sterndorff E.B."/>
            <person name="Faurdal D."/>
            <person name="Vuksanovic O."/>
            <person name="Mourched A.-S."/>
            <person name="Charusanti P."/>
            <person name="Shaw S."/>
            <person name="Blin K."/>
            <person name="Weber T."/>
        </authorList>
    </citation>
    <scope>NUCLEOTIDE SEQUENCE [LARGE SCALE GENOMIC DNA]</scope>
    <source>
        <strain evidence="2 3">NBC_00319</strain>
    </source>
</reference>
<evidence type="ECO:0008006" key="4">
    <source>
        <dbReference type="Google" id="ProtNLM"/>
    </source>
</evidence>
<feature type="transmembrane region" description="Helical" evidence="1">
    <location>
        <begin position="106"/>
        <end position="123"/>
    </location>
</feature>
<organism evidence="2 3">
    <name type="scientific">Williamsia herbipolensis</name>
    <dbReference type="NCBI Taxonomy" id="1603258"/>
    <lineage>
        <taxon>Bacteria</taxon>
        <taxon>Bacillati</taxon>
        <taxon>Actinomycetota</taxon>
        <taxon>Actinomycetes</taxon>
        <taxon>Mycobacteriales</taxon>
        <taxon>Nocardiaceae</taxon>
        <taxon>Williamsia</taxon>
    </lineage>
</organism>
<feature type="transmembrane region" description="Helical" evidence="1">
    <location>
        <begin position="193"/>
        <end position="214"/>
    </location>
</feature>
<keyword evidence="3" id="KW-1185">Reference proteome</keyword>
<sequence>MNRGGARATLWLTSAALAAAVVGPLFAGGDLLYRDAVSTPRSFVTDTALGLGDAPARAVPQDWLIAVASRMLDGSVVVTTLTFAALVLAGVGFGRLAGRVVPAARTPGLLAGAAIGIWNPFVAERLLQGQWSLLLGYAALGWVVLAAEDCRRRPDRRTWARLAAWVAVAGITPTGWVLAVVVTLAVVAARRRAVAGVAVVAIVTSLPWTAAAALSTAPATSDTAAVAAFAARAETGLGTLGTLAGLGGIWNADAVPASRTGMWALIATLCLLAVVAIGCVALRRRWRRVRLIGVTATVAVAALVPVTLAATAPGQAVLRGLVDTVPGAGLLRDTSKFVALLVPFYAIAAAAAVQVIGRLVPRGLAAAVVALLVVAPLPDLAAGVGGEVRTVSLPSDFAEVAALVPADAGDIAVLPTGSNRRYAFTDGVVSLDPTARLLRAPVLATGELFIDGRAVDTAPDSRAARAEAILARGGPPADLARLGVGWVLVESVGPHTPSATLRTLPVVYRGDLLTLYRVADPVVVRASTVDRVLAWAAHLVWLAVILGGVGFGGVAAGRGRRLFSWGAWRAPTPPPTSPRSAG</sequence>
<dbReference type="EMBL" id="CP108021">
    <property type="protein sequence ID" value="WUM18255.1"/>
    <property type="molecule type" value="Genomic_DNA"/>
</dbReference>
<feature type="transmembrane region" description="Helical" evidence="1">
    <location>
        <begin position="364"/>
        <end position="384"/>
    </location>
</feature>
<evidence type="ECO:0000313" key="2">
    <source>
        <dbReference type="EMBL" id="WUM18255.1"/>
    </source>
</evidence>
<name>A0AAU4JWX5_9NOCA</name>